<dbReference type="Proteomes" id="UP001164653">
    <property type="component" value="Chromosome"/>
</dbReference>
<dbReference type="KEGG" id="dpf:ON006_32095"/>
<gene>
    <name evidence="1" type="ORF">ON006_32095</name>
</gene>
<evidence type="ECO:0000313" key="2">
    <source>
        <dbReference type="Proteomes" id="UP001164653"/>
    </source>
</evidence>
<dbReference type="RefSeq" id="WP_267609936.1">
    <property type="nucleotide sequence ID" value="NZ_CP112998.1"/>
</dbReference>
<dbReference type="EMBL" id="CP112998">
    <property type="protein sequence ID" value="WAC12352.1"/>
    <property type="molecule type" value="Genomic_DNA"/>
</dbReference>
<reference evidence="1" key="1">
    <citation type="submission" date="2022-11" db="EMBL/GenBank/DDBJ databases">
        <title>Dyadobacter pollutisoli sp. nov., isolated from plastic dumped soil.</title>
        <authorList>
            <person name="Kim J.M."/>
            <person name="Kim K.R."/>
            <person name="Lee J.K."/>
            <person name="Hao L."/>
            <person name="Jeon C.O."/>
        </authorList>
    </citation>
    <scope>NUCLEOTIDE SEQUENCE</scope>
    <source>
        <strain evidence="1">U1</strain>
    </source>
</reference>
<dbReference type="AlphaFoldDB" id="A0A9E8NC82"/>
<sequence length="96" mass="10849">MIKYLFSGLLLTISSTTLSCGKEARAEGQTSNGDTLLMEFKSMLAAQDIHFVADDDDFYYFLFHPEDFAGDNLFRKIADDPQIYLKHSRFTGQPNG</sequence>
<dbReference type="PROSITE" id="PS51257">
    <property type="entry name" value="PROKAR_LIPOPROTEIN"/>
    <property type="match status" value="1"/>
</dbReference>
<keyword evidence="2" id="KW-1185">Reference proteome</keyword>
<evidence type="ECO:0000313" key="1">
    <source>
        <dbReference type="EMBL" id="WAC12352.1"/>
    </source>
</evidence>
<proteinExistence type="predicted"/>
<name>A0A9E8NC82_9BACT</name>
<accession>A0A9E8NC82</accession>
<protein>
    <submittedName>
        <fullName evidence="1">Uncharacterized protein</fullName>
    </submittedName>
</protein>
<organism evidence="1 2">
    <name type="scientific">Dyadobacter pollutisoli</name>
    <dbReference type="NCBI Taxonomy" id="2910158"/>
    <lineage>
        <taxon>Bacteria</taxon>
        <taxon>Pseudomonadati</taxon>
        <taxon>Bacteroidota</taxon>
        <taxon>Cytophagia</taxon>
        <taxon>Cytophagales</taxon>
        <taxon>Spirosomataceae</taxon>
        <taxon>Dyadobacter</taxon>
    </lineage>
</organism>